<dbReference type="EMBL" id="QPKB01000001">
    <property type="protein sequence ID" value="RWR72525.1"/>
    <property type="molecule type" value="Genomic_DNA"/>
</dbReference>
<dbReference type="AlphaFoldDB" id="A0A3S3LVS9"/>
<feature type="compositionally biased region" description="Acidic residues" evidence="1">
    <location>
        <begin position="544"/>
        <end position="554"/>
    </location>
</feature>
<reference evidence="2 3" key="1">
    <citation type="journal article" date="2019" name="Nat. Plants">
        <title>Stout camphor tree genome fills gaps in understanding of flowering plant genome evolution.</title>
        <authorList>
            <person name="Chaw S.M."/>
            <person name="Liu Y.C."/>
            <person name="Wu Y.W."/>
            <person name="Wang H.Y."/>
            <person name="Lin C.I."/>
            <person name="Wu C.S."/>
            <person name="Ke H.M."/>
            <person name="Chang L.Y."/>
            <person name="Hsu C.Y."/>
            <person name="Yang H.T."/>
            <person name="Sudianto E."/>
            <person name="Hsu M.H."/>
            <person name="Wu K.P."/>
            <person name="Wang L.N."/>
            <person name="Leebens-Mack J.H."/>
            <person name="Tsai I.J."/>
        </authorList>
    </citation>
    <scope>NUCLEOTIDE SEQUENCE [LARGE SCALE GENOMIC DNA]</scope>
    <source>
        <strain evidence="3">cv. Chaw 1501</strain>
        <tissue evidence="2">Young leaves</tissue>
    </source>
</reference>
<name>A0A3S3LVS9_9MAGN</name>
<accession>A0A3S3LVS9</accession>
<feature type="region of interest" description="Disordered" evidence="1">
    <location>
        <begin position="493"/>
        <end position="554"/>
    </location>
</feature>
<proteinExistence type="predicted"/>
<sequence length="554" mass="61544">MDGVLLESPLQTNPPNLRYQFGENHETLLRESIDRFLQEFSKGIGDFSGFRSIFFRLLHSRADPPLEIIWFYSAVSFHGSDSSKDDVLNRVLIAKGLFQHLVSCSASLDGLKSIALLAPVLFKLHSSVIEFFSSGEKSAKLGKKLRREIECLVEGILGYVGICSSNVGDKSGGNVGGLSAGLLPSFGDLIHVWVVNRLEEKWEVGEGLRVFFPLVSDEIRNGFWEEGCGIGYLAGVVIVEAFLLRLCLKIRAGAGVSKSELQKELKIWAVGSITGFRNCVFFGMLLRLLLEPALPVTSLLSSEDEAFLREVLYDAVTLVDYSFLSPKMAVEQYDGHMKSLAITRLIAAHEAIRGARTRGDHTKAISYTNAFSGSQLPSELIKWVASQAGMEKSSIPLVSTPQALLKWLLNLEDKGLSVFGNSISKFRNKLVFDDSSENHEHSVFKPSRRIANDDFFVIDKVGQQTEKIMEDDQPIQYMDAAFISAAQTMKFTSKSARRKRKERRGEGEEQFKLQRYKYDSSAKESPVLSSADDMSGGSEVENPSSDDDAEEMEQ</sequence>
<organism evidence="2 3">
    <name type="scientific">Cinnamomum micranthum f. kanehirae</name>
    <dbReference type="NCBI Taxonomy" id="337451"/>
    <lineage>
        <taxon>Eukaryota</taxon>
        <taxon>Viridiplantae</taxon>
        <taxon>Streptophyta</taxon>
        <taxon>Embryophyta</taxon>
        <taxon>Tracheophyta</taxon>
        <taxon>Spermatophyta</taxon>
        <taxon>Magnoliopsida</taxon>
        <taxon>Magnoliidae</taxon>
        <taxon>Laurales</taxon>
        <taxon>Lauraceae</taxon>
        <taxon>Cinnamomum</taxon>
    </lineage>
</organism>
<evidence type="ECO:0000313" key="3">
    <source>
        <dbReference type="Proteomes" id="UP000283530"/>
    </source>
</evidence>
<dbReference type="PANTHER" id="PTHR35505">
    <property type="entry name" value="OS01G0600300 PROTEIN"/>
    <property type="match status" value="1"/>
</dbReference>
<feature type="compositionally biased region" description="Basic and acidic residues" evidence="1">
    <location>
        <begin position="503"/>
        <end position="522"/>
    </location>
</feature>
<gene>
    <name evidence="2" type="ORF">CKAN_00075300</name>
</gene>
<comment type="caution">
    <text evidence="2">The sequence shown here is derived from an EMBL/GenBank/DDBJ whole genome shotgun (WGS) entry which is preliminary data.</text>
</comment>
<keyword evidence="3" id="KW-1185">Reference proteome</keyword>
<dbReference type="PANTHER" id="PTHR35505:SF1">
    <property type="entry name" value="SNF2 DOMAIN PROTEIN"/>
    <property type="match status" value="1"/>
</dbReference>
<protein>
    <submittedName>
        <fullName evidence="2">Uncharacterized protein</fullName>
    </submittedName>
</protein>
<dbReference type="OrthoDB" id="1660458at2759"/>
<evidence type="ECO:0000256" key="1">
    <source>
        <dbReference type="SAM" id="MobiDB-lite"/>
    </source>
</evidence>
<evidence type="ECO:0000313" key="2">
    <source>
        <dbReference type="EMBL" id="RWR72525.1"/>
    </source>
</evidence>
<dbReference type="Proteomes" id="UP000283530">
    <property type="component" value="Unassembled WGS sequence"/>
</dbReference>